<dbReference type="SUPFAM" id="SSF46955">
    <property type="entry name" value="Putative DNA-binding domain"/>
    <property type="match status" value="1"/>
</dbReference>
<evidence type="ECO:0000313" key="3">
    <source>
        <dbReference type="EMBL" id="VVZ96405.1"/>
    </source>
</evidence>
<dbReference type="InterPro" id="IPR010093">
    <property type="entry name" value="SinI_DNA-bd"/>
</dbReference>
<evidence type="ECO:0000313" key="4">
    <source>
        <dbReference type="Proteomes" id="UP000326725"/>
    </source>
</evidence>
<dbReference type="Gene3D" id="3.40.190.10">
    <property type="entry name" value="Periplasmic binding protein-like II"/>
    <property type="match status" value="1"/>
</dbReference>
<sequence>MQDNDIIAAKGACMRETDRGSASRTYLTTAEVADYLRLKERKVYDLVRQGAMPCVRVTGKLLFPRQSIDLWLMNHLEGDRASSRPVPVVLAGSQDPLLEWAVRESGAGLALLCHGSGDGVRRLLAGEVMVAGMHLLDARSGSYNRPETLGLGGMRDLVMVRWARRRQGLLLAPDNPLGINGLEDLVRDTVRVAHRQPDAGAQRLLTWLLARAGIDTGRLHFTPHPSLNEDDLALSIRQGEADAGLGVEAAARRQGLAFVGLHEEAFELALRRRSYFEPPIQRLLAFARETRFAERAEALGGYDISELERVVYNA</sequence>
<organism evidence="3 4">
    <name type="scientific">Halomonas lysinitropha</name>
    <dbReference type="NCBI Taxonomy" id="2607506"/>
    <lineage>
        <taxon>Bacteria</taxon>
        <taxon>Pseudomonadati</taxon>
        <taxon>Pseudomonadota</taxon>
        <taxon>Gammaproteobacteria</taxon>
        <taxon>Oceanospirillales</taxon>
        <taxon>Halomonadaceae</taxon>
        <taxon>Halomonas</taxon>
    </lineage>
</organism>
<dbReference type="InterPro" id="IPR041657">
    <property type="entry name" value="HTH_17"/>
</dbReference>
<keyword evidence="4" id="KW-1185">Reference proteome</keyword>
<dbReference type="InterPro" id="IPR009061">
    <property type="entry name" value="DNA-bd_dom_put_sf"/>
</dbReference>
<dbReference type="Proteomes" id="UP000326725">
    <property type="component" value="Unassembled WGS sequence"/>
</dbReference>
<gene>
    <name evidence="3" type="ORF">HALO32_02501</name>
</gene>
<accession>A0A5K1I4M6</accession>
<proteinExistence type="predicted"/>
<name>A0A5K1I4M6_9GAMM</name>
<feature type="domain" description="Helix-turn-helix" evidence="2">
    <location>
        <begin position="26"/>
        <end position="74"/>
    </location>
</feature>
<evidence type="ECO:0000259" key="2">
    <source>
        <dbReference type="Pfam" id="PF12728"/>
    </source>
</evidence>
<dbReference type="AlphaFoldDB" id="A0A5K1I4M6"/>
<reference evidence="3 4" key="1">
    <citation type="submission" date="2019-09" db="EMBL/GenBank/DDBJ databases">
        <authorList>
            <person name="Criscuolo A."/>
        </authorList>
    </citation>
    <scope>NUCLEOTIDE SEQUENCE [LARGE SCALE GENOMIC DNA]</scope>
    <source>
        <strain evidence="4">3(2)</strain>
    </source>
</reference>
<feature type="domain" description="PBP" evidence="1">
    <location>
        <begin position="103"/>
        <end position="287"/>
    </location>
</feature>
<dbReference type="GO" id="GO:0003677">
    <property type="term" value="F:DNA binding"/>
    <property type="evidence" value="ECO:0007669"/>
    <property type="project" value="InterPro"/>
</dbReference>
<dbReference type="PANTHER" id="PTHR38431:SF1">
    <property type="entry name" value="BLL2305 PROTEIN"/>
    <property type="match status" value="1"/>
</dbReference>
<dbReference type="SUPFAM" id="SSF53850">
    <property type="entry name" value="Periplasmic binding protein-like II"/>
    <property type="match status" value="1"/>
</dbReference>
<evidence type="ECO:0000259" key="1">
    <source>
        <dbReference type="Pfam" id="PF12727"/>
    </source>
</evidence>
<dbReference type="InterPro" id="IPR024370">
    <property type="entry name" value="PBP_domain"/>
</dbReference>
<dbReference type="Pfam" id="PF12727">
    <property type="entry name" value="PBP_like"/>
    <property type="match status" value="1"/>
</dbReference>
<dbReference type="Pfam" id="PF12728">
    <property type="entry name" value="HTH_17"/>
    <property type="match status" value="1"/>
</dbReference>
<dbReference type="RefSeq" id="WP_225809987.1">
    <property type="nucleotide sequence ID" value="NZ_CABVOU010000039.1"/>
</dbReference>
<protein>
    <submittedName>
        <fullName evidence="3">PBP superfamily domain protein</fullName>
    </submittedName>
</protein>
<dbReference type="NCBIfam" id="TIGR01764">
    <property type="entry name" value="excise"/>
    <property type="match status" value="1"/>
</dbReference>
<dbReference type="PANTHER" id="PTHR38431">
    <property type="entry name" value="BLL2305 PROTEIN"/>
    <property type="match status" value="1"/>
</dbReference>
<dbReference type="EMBL" id="CABVOU010000039">
    <property type="protein sequence ID" value="VVZ96405.1"/>
    <property type="molecule type" value="Genomic_DNA"/>
</dbReference>